<feature type="compositionally biased region" description="Low complexity" evidence="1">
    <location>
        <begin position="174"/>
        <end position="183"/>
    </location>
</feature>
<dbReference type="AlphaFoldDB" id="A0A0D2N4I4"/>
<keyword evidence="3" id="KW-1185">Reference proteome</keyword>
<feature type="region of interest" description="Disordered" evidence="1">
    <location>
        <begin position="174"/>
        <end position="200"/>
    </location>
</feature>
<name>A0A0D2N4I4_HYPSF</name>
<sequence length="353" mass="37537">MADFFPSASPTAIGGFVTELLAPGQSIFGIRQGLRAFGDPRPEISFETAAEEFIKILYEANGAVITSQPFIAASQAVATPNPSAFVSTPQVVTASAAPQILTAPAASQVAMYTAPWQATTQTTATALAAQQMVAAVPQTTATAPGAPQSDIVPVVTAVATSQAAAPAASAAASNAVVTQSTTVPDDVDESSIESRSKARRSEAKTGVIHYIQSSPQNPFKAQTIYQVLKRNHILTYYQSISASKIAKPEIATDDLMPGDLYIHYNSTTGDSQMNTQGQLWVWPKLPTGWANKSGAYVGQNEIIHPVFENMSLFFAPSKSWEPNWYTKNYVKTQRVKEVGNQVMSASASSRSRG</sequence>
<proteinExistence type="predicted"/>
<evidence type="ECO:0000313" key="3">
    <source>
        <dbReference type="Proteomes" id="UP000054270"/>
    </source>
</evidence>
<evidence type="ECO:0000256" key="1">
    <source>
        <dbReference type="SAM" id="MobiDB-lite"/>
    </source>
</evidence>
<accession>A0A0D2N4I4</accession>
<gene>
    <name evidence="2" type="ORF">HYPSUDRAFT_209008</name>
</gene>
<reference evidence="3" key="1">
    <citation type="submission" date="2014-04" db="EMBL/GenBank/DDBJ databases">
        <title>Evolutionary Origins and Diversification of the Mycorrhizal Mutualists.</title>
        <authorList>
            <consortium name="DOE Joint Genome Institute"/>
            <consortium name="Mycorrhizal Genomics Consortium"/>
            <person name="Kohler A."/>
            <person name="Kuo A."/>
            <person name="Nagy L.G."/>
            <person name="Floudas D."/>
            <person name="Copeland A."/>
            <person name="Barry K.W."/>
            <person name="Cichocki N."/>
            <person name="Veneault-Fourrey C."/>
            <person name="LaButti K."/>
            <person name="Lindquist E.A."/>
            <person name="Lipzen A."/>
            <person name="Lundell T."/>
            <person name="Morin E."/>
            <person name="Murat C."/>
            <person name="Riley R."/>
            <person name="Ohm R."/>
            <person name="Sun H."/>
            <person name="Tunlid A."/>
            <person name="Henrissat B."/>
            <person name="Grigoriev I.V."/>
            <person name="Hibbett D.S."/>
            <person name="Martin F."/>
        </authorList>
    </citation>
    <scope>NUCLEOTIDE SEQUENCE [LARGE SCALE GENOMIC DNA]</scope>
    <source>
        <strain evidence="3">FD-334 SS-4</strain>
    </source>
</reference>
<organism evidence="2 3">
    <name type="scientific">Hypholoma sublateritium (strain FD-334 SS-4)</name>
    <dbReference type="NCBI Taxonomy" id="945553"/>
    <lineage>
        <taxon>Eukaryota</taxon>
        <taxon>Fungi</taxon>
        <taxon>Dikarya</taxon>
        <taxon>Basidiomycota</taxon>
        <taxon>Agaricomycotina</taxon>
        <taxon>Agaricomycetes</taxon>
        <taxon>Agaricomycetidae</taxon>
        <taxon>Agaricales</taxon>
        <taxon>Agaricineae</taxon>
        <taxon>Strophariaceae</taxon>
        <taxon>Hypholoma</taxon>
    </lineage>
</organism>
<dbReference type="Proteomes" id="UP000054270">
    <property type="component" value="Unassembled WGS sequence"/>
</dbReference>
<dbReference type="EMBL" id="KN817695">
    <property type="protein sequence ID" value="KJA14094.1"/>
    <property type="molecule type" value="Genomic_DNA"/>
</dbReference>
<evidence type="ECO:0000313" key="2">
    <source>
        <dbReference type="EMBL" id="KJA14094.1"/>
    </source>
</evidence>
<protein>
    <submittedName>
        <fullName evidence="2">Uncharacterized protein</fullName>
    </submittedName>
</protein>